<proteinExistence type="predicted"/>
<comment type="caution">
    <text evidence="1">The sequence shown here is derived from an EMBL/GenBank/DDBJ whole genome shotgun (WGS) entry which is preliminary data.</text>
</comment>
<evidence type="ECO:0000313" key="2">
    <source>
        <dbReference type="Proteomes" id="UP001066276"/>
    </source>
</evidence>
<dbReference type="Proteomes" id="UP001066276">
    <property type="component" value="Chromosome 10"/>
</dbReference>
<keyword evidence="2" id="KW-1185">Reference proteome</keyword>
<organism evidence="1 2">
    <name type="scientific">Pleurodeles waltl</name>
    <name type="common">Iberian ribbed newt</name>
    <dbReference type="NCBI Taxonomy" id="8319"/>
    <lineage>
        <taxon>Eukaryota</taxon>
        <taxon>Metazoa</taxon>
        <taxon>Chordata</taxon>
        <taxon>Craniata</taxon>
        <taxon>Vertebrata</taxon>
        <taxon>Euteleostomi</taxon>
        <taxon>Amphibia</taxon>
        <taxon>Batrachia</taxon>
        <taxon>Caudata</taxon>
        <taxon>Salamandroidea</taxon>
        <taxon>Salamandridae</taxon>
        <taxon>Pleurodelinae</taxon>
        <taxon>Pleurodeles</taxon>
    </lineage>
</organism>
<gene>
    <name evidence="1" type="ORF">NDU88_006417</name>
</gene>
<accession>A0AAV7MDU9</accession>
<reference evidence="1" key="1">
    <citation type="journal article" date="2022" name="bioRxiv">
        <title>Sequencing and chromosome-scale assembly of the giantPleurodeles waltlgenome.</title>
        <authorList>
            <person name="Brown T."/>
            <person name="Elewa A."/>
            <person name="Iarovenko S."/>
            <person name="Subramanian E."/>
            <person name="Araus A.J."/>
            <person name="Petzold A."/>
            <person name="Susuki M."/>
            <person name="Suzuki K.-i.T."/>
            <person name="Hayashi T."/>
            <person name="Toyoda A."/>
            <person name="Oliveira C."/>
            <person name="Osipova E."/>
            <person name="Leigh N.D."/>
            <person name="Simon A."/>
            <person name="Yun M.H."/>
        </authorList>
    </citation>
    <scope>NUCLEOTIDE SEQUENCE</scope>
    <source>
        <strain evidence="1">20211129_DDA</strain>
        <tissue evidence="1">Liver</tissue>
    </source>
</reference>
<name>A0AAV7MDU9_PLEWA</name>
<sequence>MHIFLNPTKAWVVLNGYGTEAPGGDFPLAGFYPRQWLQKNRRDSADVSCIQGPTKAKVARDKAATLLVATGFTCVLVQVRSGDFRWSLIMGDPREKRENKILW</sequence>
<dbReference type="AlphaFoldDB" id="A0AAV7MDU9"/>
<dbReference type="EMBL" id="JANPWB010000014">
    <property type="protein sequence ID" value="KAJ1101349.1"/>
    <property type="molecule type" value="Genomic_DNA"/>
</dbReference>
<evidence type="ECO:0000313" key="1">
    <source>
        <dbReference type="EMBL" id="KAJ1101349.1"/>
    </source>
</evidence>
<protein>
    <submittedName>
        <fullName evidence="1">Uncharacterized protein</fullName>
    </submittedName>
</protein>